<protein>
    <recommendedName>
        <fullName evidence="2">phosphoribosylglycinamide formyltransferase 1</fullName>
        <ecNumber evidence="2">2.1.2.2</ecNumber>
    </recommendedName>
</protein>
<dbReference type="SUPFAM" id="SSF53328">
    <property type="entry name" value="Formyltransferase"/>
    <property type="match status" value="1"/>
</dbReference>
<keyword evidence="5" id="KW-0472">Membrane</keyword>
<dbReference type="Gene3D" id="3.40.50.170">
    <property type="entry name" value="Formyl transferase, N-terminal domain"/>
    <property type="match status" value="1"/>
</dbReference>
<dbReference type="CDD" id="cd08653">
    <property type="entry name" value="FMT_core_like_3"/>
    <property type="match status" value="1"/>
</dbReference>
<organism evidence="7 8">
    <name type="scientific">Algibacter luteus</name>
    <dbReference type="NCBI Taxonomy" id="1178825"/>
    <lineage>
        <taxon>Bacteria</taxon>
        <taxon>Pseudomonadati</taxon>
        <taxon>Bacteroidota</taxon>
        <taxon>Flavobacteriia</taxon>
        <taxon>Flavobacteriales</taxon>
        <taxon>Flavobacteriaceae</taxon>
        <taxon>Algibacter</taxon>
    </lineage>
</organism>
<name>A0A1M6BJ17_9FLAO</name>
<accession>A0A1M6BJ17</accession>
<evidence type="ECO:0000256" key="5">
    <source>
        <dbReference type="SAM" id="Phobius"/>
    </source>
</evidence>
<dbReference type="PANTHER" id="PTHR43369:SF2">
    <property type="entry name" value="PHOSPHORIBOSYLGLYCINAMIDE FORMYLTRANSFERASE"/>
    <property type="match status" value="1"/>
</dbReference>
<dbReference type="STRING" id="1178825.SAMN05216261_0756"/>
<keyword evidence="3 7" id="KW-0808">Transferase</keyword>
<sequence>MLVGDWNYPKMVYQSLESEFNVDKIIVDNGISTSKLIKRRIKKLGFIRVLGQLLFRVVAVSYINATSKKRIQEILIKNNIKEVDFDREKTVEIASINSDEGRQLLKKLNPDIVVIVTTRILSKKTLECVNAKFINIHAGITPLYRGLHGAYWALINNDKDNCGVTVHLVDEGIDTGNILYQENITDSITHKDNFMTYTFLQLAKALPLLKKSIRDIQLKSLKTKVNTKEQISNDLYYHPTLWFYLYNRWVHGIK</sequence>
<dbReference type="GO" id="GO:0004644">
    <property type="term" value="F:phosphoribosylglycinamide formyltransferase activity"/>
    <property type="evidence" value="ECO:0007669"/>
    <property type="project" value="UniProtKB-EC"/>
</dbReference>
<dbReference type="AlphaFoldDB" id="A0A1M6BJ17"/>
<dbReference type="InterPro" id="IPR002376">
    <property type="entry name" value="Formyl_transf_N"/>
</dbReference>
<evidence type="ECO:0000313" key="8">
    <source>
        <dbReference type="Proteomes" id="UP000184396"/>
    </source>
</evidence>
<dbReference type="InterPro" id="IPR036477">
    <property type="entry name" value="Formyl_transf_N_sf"/>
</dbReference>
<evidence type="ECO:0000256" key="2">
    <source>
        <dbReference type="ARBA" id="ARBA00012254"/>
    </source>
</evidence>
<evidence type="ECO:0000313" key="7">
    <source>
        <dbReference type="EMBL" id="SHI48705.1"/>
    </source>
</evidence>
<dbReference type="PANTHER" id="PTHR43369">
    <property type="entry name" value="PHOSPHORIBOSYLGLYCINAMIDE FORMYLTRANSFERASE"/>
    <property type="match status" value="1"/>
</dbReference>
<dbReference type="EMBL" id="FQYK01000002">
    <property type="protein sequence ID" value="SHI48705.1"/>
    <property type="molecule type" value="Genomic_DNA"/>
</dbReference>
<gene>
    <name evidence="7" type="ORF">SAMN05216261_0756</name>
</gene>
<dbReference type="Pfam" id="PF00551">
    <property type="entry name" value="Formyl_trans_N"/>
    <property type="match status" value="1"/>
</dbReference>
<reference evidence="7 8" key="1">
    <citation type="submission" date="2016-11" db="EMBL/GenBank/DDBJ databases">
        <authorList>
            <person name="Jaros S."/>
            <person name="Januszkiewicz K."/>
            <person name="Wedrychowicz H."/>
        </authorList>
    </citation>
    <scope>NUCLEOTIDE SEQUENCE [LARGE SCALE GENOMIC DNA]</scope>
    <source>
        <strain evidence="7 8">CGMCC 1.12213</strain>
    </source>
</reference>
<dbReference type="eggNOG" id="COG0223">
    <property type="taxonomic scope" value="Bacteria"/>
</dbReference>
<dbReference type="GO" id="GO:0005737">
    <property type="term" value="C:cytoplasm"/>
    <property type="evidence" value="ECO:0007669"/>
    <property type="project" value="TreeGrafter"/>
</dbReference>
<dbReference type="Proteomes" id="UP000184396">
    <property type="component" value="Unassembled WGS sequence"/>
</dbReference>
<keyword evidence="5" id="KW-1133">Transmembrane helix</keyword>
<evidence type="ECO:0000256" key="1">
    <source>
        <dbReference type="ARBA" id="ARBA00005054"/>
    </source>
</evidence>
<evidence type="ECO:0000256" key="3">
    <source>
        <dbReference type="ARBA" id="ARBA00022679"/>
    </source>
</evidence>
<evidence type="ECO:0000256" key="4">
    <source>
        <dbReference type="ARBA" id="ARBA00022755"/>
    </source>
</evidence>
<dbReference type="EC" id="2.1.2.2" evidence="2"/>
<dbReference type="GO" id="GO:0006189">
    <property type="term" value="P:'de novo' IMP biosynthetic process"/>
    <property type="evidence" value="ECO:0007669"/>
    <property type="project" value="TreeGrafter"/>
</dbReference>
<keyword evidence="5" id="KW-0812">Transmembrane</keyword>
<proteinExistence type="predicted"/>
<feature type="domain" description="Formyl transferase N-terminal" evidence="6">
    <location>
        <begin position="67"/>
        <end position="185"/>
    </location>
</feature>
<comment type="pathway">
    <text evidence="1">Purine metabolism; IMP biosynthesis via de novo pathway; N(2)-formyl-N(1)-(5-phospho-D-ribosyl)glycinamide from N(1)-(5-phospho-D-ribosyl)glycinamide (10-formyl THF route): step 1/1.</text>
</comment>
<keyword evidence="4" id="KW-0658">Purine biosynthesis</keyword>
<evidence type="ECO:0000259" key="6">
    <source>
        <dbReference type="Pfam" id="PF00551"/>
    </source>
</evidence>
<feature type="transmembrane region" description="Helical" evidence="5">
    <location>
        <begin position="45"/>
        <end position="63"/>
    </location>
</feature>
<keyword evidence="8" id="KW-1185">Reference proteome</keyword>